<dbReference type="Proteomes" id="UP001597176">
    <property type="component" value="Unassembled WGS sequence"/>
</dbReference>
<proteinExistence type="predicted"/>
<dbReference type="EMBL" id="JBHTND010000025">
    <property type="protein sequence ID" value="MFD1303196.1"/>
    <property type="molecule type" value="Genomic_DNA"/>
</dbReference>
<comment type="caution">
    <text evidence="1">The sequence shown here is derived from an EMBL/GenBank/DDBJ whole genome shotgun (WGS) entry which is preliminary data.</text>
</comment>
<dbReference type="InterPro" id="IPR007344">
    <property type="entry name" value="GrpB/CoaE"/>
</dbReference>
<reference evidence="2" key="1">
    <citation type="journal article" date="2019" name="Int. J. Syst. Evol. Microbiol.">
        <title>The Global Catalogue of Microorganisms (GCM) 10K type strain sequencing project: providing services to taxonomists for standard genome sequencing and annotation.</title>
        <authorList>
            <consortium name="The Broad Institute Genomics Platform"/>
            <consortium name="The Broad Institute Genome Sequencing Center for Infectious Disease"/>
            <person name="Wu L."/>
            <person name="Ma J."/>
        </authorList>
    </citation>
    <scope>NUCLEOTIDE SEQUENCE [LARGE SCALE GENOMIC DNA]</scope>
    <source>
        <strain evidence="2">CCUG 56108</strain>
    </source>
</reference>
<evidence type="ECO:0000313" key="2">
    <source>
        <dbReference type="Proteomes" id="UP001597176"/>
    </source>
</evidence>
<organism evidence="1 2">
    <name type="scientific">Methylobacterium marchantiae</name>
    <dbReference type="NCBI Taxonomy" id="600331"/>
    <lineage>
        <taxon>Bacteria</taxon>
        <taxon>Pseudomonadati</taxon>
        <taxon>Pseudomonadota</taxon>
        <taxon>Alphaproteobacteria</taxon>
        <taxon>Hyphomicrobiales</taxon>
        <taxon>Methylobacteriaceae</taxon>
        <taxon>Methylobacterium</taxon>
    </lineage>
</organism>
<dbReference type="InterPro" id="IPR043519">
    <property type="entry name" value="NT_sf"/>
</dbReference>
<dbReference type="Gene3D" id="3.30.460.10">
    <property type="entry name" value="Beta Polymerase, domain 2"/>
    <property type="match status" value="1"/>
</dbReference>
<accession>A0ABW3X2P9</accession>
<dbReference type="PANTHER" id="PTHR34822">
    <property type="entry name" value="GRPB DOMAIN PROTEIN (AFU_ORTHOLOGUE AFUA_1G01530)"/>
    <property type="match status" value="1"/>
</dbReference>
<keyword evidence="2" id="KW-1185">Reference proteome</keyword>
<dbReference type="RefSeq" id="WP_238209026.1">
    <property type="nucleotide sequence ID" value="NZ_JBHTND010000025.1"/>
</dbReference>
<sequence>MPPPFKVELAEHNPHWSAAALAEASVLHDVLGSALLIVHHIGSTAIPGLRAKPILDLLPVVRSIDEMDLRKTNLEQIGYDWWGEFGLPGRRYVTKDEPGTGRRLVQVHCYEIGAPDIDRHLAFRDYLRERPEIVASYEHEKARCRALYPDDSHAYGACKSAWIEAVETAALADWRRSSL</sequence>
<dbReference type="PANTHER" id="PTHR34822:SF1">
    <property type="entry name" value="GRPB FAMILY PROTEIN"/>
    <property type="match status" value="1"/>
</dbReference>
<name>A0ABW3X2P9_9HYPH</name>
<protein>
    <submittedName>
        <fullName evidence="1">GrpB family protein</fullName>
    </submittedName>
</protein>
<dbReference type="Pfam" id="PF04229">
    <property type="entry name" value="GrpB"/>
    <property type="match status" value="1"/>
</dbReference>
<evidence type="ECO:0000313" key="1">
    <source>
        <dbReference type="EMBL" id="MFD1303196.1"/>
    </source>
</evidence>
<gene>
    <name evidence="1" type="ORF">ACFQ4G_16610</name>
</gene>
<dbReference type="SUPFAM" id="SSF81301">
    <property type="entry name" value="Nucleotidyltransferase"/>
    <property type="match status" value="1"/>
</dbReference>